<dbReference type="RefSeq" id="WP_272122896.1">
    <property type="nucleotide sequence ID" value="NZ_JAQLGH010000025.1"/>
</dbReference>
<dbReference type="Proteomes" id="UP001300871">
    <property type="component" value="Unassembled WGS sequence"/>
</dbReference>
<accession>A0AAW6AVI5</accession>
<proteinExistence type="predicted"/>
<dbReference type="EMBL" id="JAQLGM010000026">
    <property type="protein sequence ID" value="MDB2000852.1"/>
    <property type="molecule type" value="Genomic_DNA"/>
</dbReference>
<protein>
    <submittedName>
        <fullName evidence="1">Uncharacterized protein</fullName>
    </submittedName>
</protein>
<reference evidence="1" key="1">
    <citation type="submission" date="2023-01" db="EMBL/GenBank/DDBJ databases">
        <title>Human gut microbiome strain richness.</title>
        <authorList>
            <person name="Chen-Liaw A."/>
        </authorList>
    </citation>
    <scope>NUCLEOTIDE SEQUENCE</scope>
    <source>
        <strain evidence="1">B1_m1001713B170214d0_201011</strain>
    </source>
</reference>
<sequence>MKTYKEQGVIVKPFCYKSLTSPMSEHYNDKGHGAIVIDTRNNMVDVDILSGPDPYARDIILFLLSDRHVRLMIRKYQQTYKRDREYAFRTSTGNSGRQDIYINYYNSLGLQTGGKKLLHESSFGKLNEGWIKMWIGDFVELVALLMSQSVINCGLKDVRRLRKSSECRYVRGYFCEDATKRVSKII</sequence>
<name>A0AAW6AVI5_CLOSY</name>
<evidence type="ECO:0000313" key="2">
    <source>
        <dbReference type="Proteomes" id="UP001300871"/>
    </source>
</evidence>
<gene>
    <name evidence="1" type="ORF">PM006_11630</name>
</gene>
<comment type="caution">
    <text evidence="1">The sequence shown here is derived from an EMBL/GenBank/DDBJ whole genome shotgun (WGS) entry which is preliminary data.</text>
</comment>
<evidence type="ECO:0000313" key="1">
    <source>
        <dbReference type="EMBL" id="MDB2000852.1"/>
    </source>
</evidence>
<dbReference type="AlphaFoldDB" id="A0AAW6AVI5"/>
<organism evidence="1 2">
    <name type="scientific">Clostridium symbiosum</name>
    <name type="common">Bacteroides symbiosus</name>
    <dbReference type="NCBI Taxonomy" id="1512"/>
    <lineage>
        <taxon>Bacteria</taxon>
        <taxon>Bacillati</taxon>
        <taxon>Bacillota</taxon>
        <taxon>Clostridia</taxon>
        <taxon>Lachnospirales</taxon>
        <taxon>Lachnospiraceae</taxon>
        <taxon>Otoolea</taxon>
    </lineage>
</organism>